<feature type="region of interest" description="Disordered" evidence="3">
    <location>
        <begin position="519"/>
        <end position="564"/>
    </location>
</feature>
<proteinExistence type="inferred from homology"/>
<evidence type="ECO:0000313" key="5">
    <source>
        <dbReference type="EMBL" id="OAE32791.1"/>
    </source>
</evidence>
<dbReference type="InterPro" id="IPR032861">
    <property type="entry name" value="TAXi_N"/>
</dbReference>
<dbReference type="GO" id="GO:0006508">
    <property type="term" value="P:proteolysis"/>
    <property type="evidence" value="ECO:0007669"/>
    <property type="project" value="InterPro"/>
</dbReference>
<sequence>MRALLTRSGILSSWRSGRVPRASILGLSLPAFIHAVSGRAPRGAIEEFPAGDLVAFLLDWGCAGTSIRGWDLPRTILGSGSSREKAKEDHNAQEKGAWPFPDPDTVEYQHLLRQYDAVRHRRMLAGTPSTYTFVEGNVSISFIGGFYYSTISVGTPAVPFLVALDTGSDLFWLPCECQSCAPATAPIYEDYGVSKALKVYSPKASNTSTAISCGSSDCPAIISQCQAAAGEQCLYEQNYAAVNTSTSGRLVQDVLHLIPDMGAPTATQVPVIVGCGQTQTGILVDGFGPPDGLIGLGLENYSVPTTLARSGLVKDSFSMCFGADFAGRVVFGDIGSTAQQSTPFAPAQPGAYNTYYVGVETIIVGGDTITVGMSAWFDTGTQFSYLESATYKLFVASIELRAPDWTYVFAMSQFDKQIAGYTRTTEPQLFEYCYLTRDDIVNAPTIDYVLSGNATFPIGYPLISLFFQNGTRGGFCLAIIESNINLIGVNFMVGMNLVFNREQRTLGFEETDCLSLMSNSGPAPAPNAGGPSPSPGPKASASSPTTRPPNSSTTTPGPAAAPAPSQASHAAAFSLATLLLLGLVHVLL</sequence>
<keyword evidence="6" id="KW-1185">Reference proteome</keyword>
<dbReference type="InterPro" id="IPR021109">
    <property type="entry name" value="Peptidase_aspartic_dom_sf"/>
</dbReference>
<dbReference type="PROSITE" id="PS51767">
    <property type="entry name" value="PEPTIDASE_A1"/>
    <property type="match status" value="1"/>
</dbReference>
<feature type="compositionally biased region" description="Basic and acidic residues" evidence="3">
    <location>
        <begin position="82"/>
        <end position="93"/>
    </location>
</feature>
<dbReference type="GO" id="GO:0004190">
    <property type="term" value="F:aspartic-type endopeptidase activity"/>
    <property type="evidence" value="ECO:0007669"/>
    <property type="project" value="InterPro"/>
</dbReference>
<dbReference type="Proteomes" id="UP000077202">
    <property type="component" value="Unassembled WGS sequence"/>
</dbReference>
<comment type="caution">
    <text evidence="5">The sequence shown here is derived from an EMBL/GenBank/DDBJ whole genome shotgun (WGS) entry which is preliminary data.</text>
</comment>
<evidence type="ECO:0000256" key="2">
    <source>
        <dbReference type="PIRSR" id="PIRSR601461-1"/>
    </source>
</evidence>
<dbReference type="InterPro" id="IPR032799">
    <property type="entry name" value="TAXi_C"/>
</dbReference>
<evidence type="ECO:0000313" key="6">
    <source>
        <dbReference type="Proteomes" id="UP000077202"/>
    </source>
</evidence>
<dbReference type="PROSITE" id="PS00141">
    <property type="entry name" value="ASP_PROTEASE"/>
    <property type="match status" value="1"/>
</dbReference>
<dbReference type="InterPro" id="IPR001969">
    <property type="entry name" value="Aspartic_peptidase_AS"/>
</dbReference>
<dbReference type="PANTHER" id="PTHR13683:SF232">
    <property type="entry name" value="OS09G0542100 PROTEIN"/>
    <property type="match status" value="1"/>
</dbReference>
<evidence type="ECO:0000256" key="3">
    <source>
        <dbReference type="SAM" id="MobiDB-lite"/>
    </source>
</evidence>
<feature type="active site" evidence="2">
    <location>
        <position position="165"/>
    </location>
</feature>
<dbReference type="Pfam" id="PF14543">
    <property type="entry name" value="TAXi_N"/>
    <property type="match status" value="1"/>
</dbReference>
<dbReference type="SUPFAM" id="SSF50630">
    <property type="entry name" value="Acid proteases"/>
    <property type="match status" value="1"/>
</dbReference>
<accession>A0A176WJJ9</accession>
<dbReference type="PANTHER" id="PTHR13683">
    <property type="entry name" value="ASPARTYL PROTEASES"/>
    <property type="match status" value="1"/>
</dbReference>
<feature type="region of interest" description="Disordered" evidence="3">
    <location>
        <begin position="80"/>
        <end position="99"/>
    </location>
</feature>
<gene>
    <name evidence="5" type="ORF">AXG93_374s1180</name>
</gene>
<dbReference type="AlphaFoldDB" id="A0A176WJJ9"/>
<dbReference type="InterPro" id="IPR033121">
    <property type="entry name" value="PEPTIDASE_A1"/>
</dbReference>
<comment type="similarity">
    <text evidence="1">Belongs to the peptidase A1 family.</text>
</comment>
<dbReference type="InterPro" id="IPR001461">
    <property type="entry name" value="Aspartic_peptidase_A1"/>
</dbReference>
<dbReference type="EMBL" id="LVLJ01000731">
    <property type="protein sequence ID" value="OAE32791.1"/>
    <property type="molecule type" value="Genomic_DNA"/>
</dbReference>
<reference evidence="5" key="1">
    <citation type="submission" date="2016-03" db="EMBL/GenBank/DDBJ databases">
        <title>Mechanisms controlling the formation of the plant cell surface in tip-growing cells are functionally conserved among land plants.</title>
        <authorList>
            <person name="Honkanen S."/>
            <person name="Jones V.A."/>
            <person name="Morieri G."/>
            <person name="Champion C."/>
            <person name="Hetherington A.J."/>
            <person name="Kelly S."/>
            <person name="Saint-Marcoux D."/>
            <person name="Proust H."/>
            <person name="Prescott H."/>
            <person name="Dolan L."/>
        </authorList>
    </citation>
    <scope>NUCLEOTIDE SEQUENCE [LARGE SCALE GENOMIC DNA]</scope>
    <source>
        <tissue evidence="5">Whole gametophyte</tissue>
    </source>
</reference>
<dbReference type="Pfam" id="PF14541">
    <property type="entry name" value="TAXi_C"/>
    <property type="match status" value="1"/>
</dbReference>
<evidence type="ECO:0000259" key="4">
    <source>
        <dbReference type="PROSITE" id="PS51767"/>
    </source>
</evidence>
<name>A0A176WJJ9_MARPO</name>
<dbReference type="Gene3D" id="2.40.70.10">
    <property type="entry name" value="Acid Proteases"/>
    <property type="match status" value="2"/>
</dbReference>
<organism evidence="5 6">
    <name type="scientific">Marchantia polymorpha subsp. ruderalis</name>
    <dbReference type="NCBI Taxonomy" id="1480154"/>
    <lineage>
        <taxon>Eukaryota</taxon>
        <taxon>Viridiplantae</taxon>
        <taxon>Streptophyta</taxon>
        <taxon>Embryophyta</taxon>
        <taxon>Marchantiophyta</taxon>
        <taxon>Marchantiopsida</taxon>
        <taxon>Marchantiidae</taxon>
        <taxon>Marchantiales</taxon>
        <taxon>Marchantiaceae</taxon>
        <taxon>Marchantia</taxon>
    </lineage>
</organism>
<feature type="domain" description="Peptidase A1" evidence="4">
    <location>
        <begin position="147"/>
        <end position="509"/>
    </location>
</feature>
<feature type="active site" evidence="2">
    <location>
        <position position="378"/>
    </location>
</feature>
<evidence type="ECO:0000256" key="1">
    <source>
        <dbReference type="ARBA" id="ARBA00007447"/>
    </source>
</evidence>
<protein>
    <recommendedName>
        <fullName evidence="4">Peptidase A1 domain-containing protein</fullName>
    </recommendedName>
</protein>